<evidence type="ECO:0000313" key="1">
    <source>
        <dbReference type="EMBL" id="MEE9683469.1"/>
    </source>
</evidence>
<accession>A0ABU7U922</accession>
<evidence type="ECO:0000313" key="2">
    <source>
        <dbReference type="Proteomes" id="UP001335910"/>
    </source>
</evidence>
<dbReference type="EMBL" id="JAZKLI010000001">
    <property type="protein sequence ID" value="MEE9683469.1"/>
    <property type="molecule type" value="Genomic_DNA"/>
</dbReference>
<dbReference type="RefSeq" id="WP_331389326.1">
    <property type="nucleotide sequence ID" value="NZ_JAZKLB010000001.1"/>
</dbReference>
<protein>
    <submittedName>
        <fullName evidence="1">Uncharacterized protein</fullName>
    </submittedName>
</protein>
<proteinExistence type="predicted"/>
<dbReference type="Proteomes" id="UP001335910">
    <property type="component" value="Unassembled WGS sequence"/>
</dbReference>
<comment type="caution">
    <text evidence="1">The sequence shown here is derived from an EMBL/GenBank/DDBJ whole genome shotgun (WGS) entry which is preliminary data.</text>
</comment>
<gene>
    <name evidence="1" type="ORF">V4839_08205</name>
</gene>
<reference evidence="1 2" key="1">
    <citation type="submission" date="2023-10" db="EMBL/GenBank/DDBJ databases">
        <title>Wastewater isolates of ESBL- and carbapenemase-producing Gram-negative bacteria from New Zealand.</title>
        <authorList>
            <person name="Straub C."/>
            <person name="Weaver L."/>
            <person name="Cornelius A."/>
            <person name="Mcgill E."/>
            <person name="Dyet K."/>
            <person name="White L."/>
            <person name="Pattis I."/>
        </authorList>
    </citation>
    <scope>NUCLEOTIDE SEQUENCE [LARGE SCALE GENOMIC DNA]</scope>
    <source>
        <strain evidence="1 2">ESBL35</strain>
    </source>
</reference>
<keyword evidence="2" id="KW-1185">Reference proteome</keyword>
<sequence length="115" mass="12916">MLPEADESCSDIPSSWLVGCYGPKKSFEGQCVGSLRPKPVSLCRTATWLQQQGSLYHWRATESMDEAFAIRCIATETDPFGELQYFNTALELERTPLRFTSPVLPLGSRIPVWTD</sequence>
<organism evidence="1 2">
    <name type="scientific">Lelliottia amnigena</name>
    <name type="common">Enterobacter amnigenus</name>
    <dbReference type="NCBI Taxonomy" id="61646"/>
    <lineage>
        <taxon>Bacteria</taxon>
        <taxon>Pseudomonadati</taxon>
        <taxon>Pseudomonadota</taxon>
        <taxon>Gammaproteobacteria</taxon>
        <taxon>Enterobacterales</taxon>
        <taxon>Enterobacteriaceae</taxon>
        <taxon>Lelliottia</taxon>
    </lineage>
</organism>
<name>A0ABU7U922_LELAM</name>